<dbReference type="Pfam" id="PF12728">
    <property type="entry name" value="HTH_17"/>
    <property type="match status" value="1"/>
</dbReference>
<reference evidence="3" key="1">
    <citation type="submission" date="2021-06" db="EMBL/GenBank/DDBJ databases">
        <title>Description of novel taxa of the family Lachnospiraceae.</title>
        <authorList>
            <person name="Chaplin A.V."/>
            <person name="Sokolova S.R."/>
            <person name="Pikina A.P."/>
            <person name="Korzhanova M."/>
            <person name="Belova V."/>
            <person name="Korostin D."/>
            <person name="Efimov B.A."/>
        </authorList>
    </citation>
    <scope>NUCLEOTIDE SEQUENCE</scope>
    <source>
        <strain evidence="3">ASD5720</strain>
    </source>
</reference>
<evidence type="ECO:0000259" key="2">
    <source>
        <dbReference type="Pfam" id="PF12728"/>
    </source>
</evidence>
<comment type="caution">
    <text evidence="3">The sequence shown here is derived from an EMBL/GenBank/DDBJ whole genome shotgun (WGS) entry which is preliminary data.</text>
</comment>
<evidence type="ECO:0000313" key="3">
    <source>
        <dbReference type="EMBL" id="MBU9738078.1"/>
    </source>
</evidence>
<proteinExistence type="predicted"/>
<dbReference type="EMBL" id="JAHQCW010000029">
    <property type="protein sequence ID" value="MBU9738078.1"/>
    <property type="molecule type" value="Genomic_DNA"/>
</dbReference>
<dbReference type="AlphaFoldDB" id="A0A949NHD5"/>
<keyword evidence="4" id="KW-1185">Reference proteome</keyword>
<organism evidence="3 4">
    <name type="scientific">Diplocloster agilis</name>
    <dbReference type="NCBI Taxonomy" id="2850323"/>
    <lineage>
        <taxon>Bacteria</taxon>
        <taxon>Bacillati</taxon>
        <taxon>Bacillota</taxon>
        <taxon>Clostridia</taxon>
        <taxon>Lachnospirales</taxon>
        <taxon>Lachnospiraceae</taxon>
        <taxon>Diplocloster</taxon>
    </lineage>
</organism>
<dbReference type="InterPro" id="IPR041657">
    <property type="entry name" value="HTH_17"/>
</dbReference>
<gene>
    <name evidence="3" type="ORF">KTH89_16160</name>
</gene>
<feature type="region of interest" description="Disordered" evidence="1">
    <location>
        <begin position="1"/>
        <end position="20"/>
    </location>
</feature>
<name>A0A949NHD5_9FIRM</name>
<sequence>MFEDKVADLNRQTTTHPPSYEKRTYTVSEIQDILGIGRNAAYAIVKKGYFSTVRIGGIIRISKRSFDAWLDEKSKSCQVCDDT</sequence>
<protein>
    <submittedName>
        <fullName evidence="3">Helix-turn-helix domain-containing protein</fullName>
    </submittedName>
</protein>
<dbReference type="Proteomes" id="UP000712157">
    <property type="component" value="Unassembled WGS sequence"/>
</dbReference>
<feature type="domain" description="Helix-turn-helix" evidence="2">
    <location>
        <begin position="25"/>
        <end position="73"/>
    </location>
</feature>
<dbReference type="RefSeq" id="WP_238722381.1">
    <property type="nucleotide sequence ID" value="NZ_JAHQCW010000029.1"/>
</dbReference>
<accession>A0A949NHD5</accession>
<evidence type="ECO:0000256" key="1">
    <source>
        <dbReference type="SAM" id="MobiDB-lite"/>
    </source>
</evidence>
<evidence type="ECO:0000313" key="4">
    <source>
        <dbReference type="Proteomes" id="UP000712157"/>
    </source>
</evidence>